<keyword evidence="2" id="KW-0813">Transport</keyword>
<name>A0A7S8HBI3_9HYPH</name>
<dbReference type="GO" id="GO:0005524">
    <property type="term" value="F:ATP binding"/>
    <property type="evidence" value="ECO:0007669"/>
    <property type="project" value="UniProtKB-KW"/>
</dbReference>
<dbReference type="InterPro" id="IPR013611">
    <property type="entry name" value="Transp-assoc_OB_typ2"/>
</dbReference>
<evidence type="ECO:0000313" key="6">
    <source>
        <dbReference type="EMBL" id="QPC42672.1"/>
    </source>
</evidence>
<dbReference type="InterPro" id="IPR027417">
    <property type="entry name" value="P-loop_NTPase"/>
</dbReference>
<dbReference type="InterPro" id="IPR008995">
    <property type="entry name" value="Mo/tungstate-bd_C_term_dom"/>
</dbReference>
<dbReference type="SMART" id="SM00382">
    <property type="entry name" value="AAA"/>
    <property type="match status" value="1"/>
</dbReference>
<keyword evidence="7" id="KW-1185">Reference proteome</keyword>
<sequence length="369" mass="39831">MADHGARLVLRDVAKRYGDVTALEPTSIEIEPGEFFSLIGPSGSGKSTLLGAVAGFIPPTGGHIEIDGDDVVSMPPFRRNIGMVFQNYALFPHMSVFDNVAFPLRLRKMAARDVRERVERMLATVRLPDMGKRAIGQLSGGQQQRVALARAAVYDPRILLMDEPLGALDKNLREEMQFEIKAFHRQIRATILYVTHDQDEAATMSDRIAIMNGGRIIQHGRPRELYEHPRNAFVASFLGDANLFEVDAASPAGDGLARVDIGGDVALKAAAPPGAGAVGGGSHVICVRPESIAIAEGTLTGEVACSNRIGGTVADAVYTAGTVRYRVKLDEARSVTVRLASQRQVELFDVGRPVTLTWPAADTLLIPKE</sequence>
<evidence type="ECO:0000256" key="1">
    <source>
        <dbReference type="ARBA" id="ARBA00005417"/>
    </source>
</evidence>
<dbReference type="InterPro" id="IPR017871">
    <property type="entry name" value="ABC_transporter-like_CS"/>
</dbReference>
<accession>A0A7S8HBI3</accession>
<dbReference type="SUPFAM" id="SSF50331">
    <property type="entry name" value="MOP-like"/>
    <property type="match status" value="1"/>
</dbReference>
<dbReference type="InterPro" id="IPR003439">
    <property type="entry name" value="ABC_transporter-like_ATP-bd"/>
</dbReference>
<dbReference type="AlphaFoldDB" id="A0A7S8HBI3"/>
<evidence type="ECO:0000313" key="7">
    <source>
        <dbReference type="Proteomes" id="UP000593594"/>
    </source>
</evidence>
<dbReference type="SUPFAM" id="SSF52540">
    <property type="entry name" value="P-loop containing nucleoside triphosphate hydrolases"/>
    <property type="match status" value="1"/>
</dbReference>
<dbReference type="GO" id="GO:0015697">
    <property type="term" value="P:quaternary ammonium group transport"/>
    <property type="evidence" value="ECO:0007669"/>
    <property type="project" value="UniProtKB-ARBA"/>
</dbReference>
<dbReference type="InterPro" id="IPR003593">
    <property type="entry name" value="AAA+_ATPase"/>
</dbReference>
<dbReference type="PROSITE" id="PS00211">
    <property type="entry name" value="ABC_TRANSPORTER_1"/>
    <property type="match status" value="1"/>
</dbReference>
<comment type="similarity">
    <text evidence="1">Belongs to the ABC transporter superfamily.</text>
</comment>
<proteinExistence type="inferred from homology"/>
<dbReference type="Gene3D" id="2.40.50.100">
    <property type="match status" value="1"/>
</dbReference>
<evidence type="ECO:0000256" key="4">
    <source>
        <dbReference type="ARBA" id="ARBA00022840"/>
    </source>
</evidence>
<dbReference type="FunFam" id="3.40.50.300:FF:000425">
    <property type="entry name" value="Probable ABC transporter, ATP-binding subunit"/>
    <property type="match status" value="1"/>
</dbReference>
<dbReference type="RefSeq" id="WP_213163909.1">
    <property type="nucleotide sequence ID" value="NZ_CP058214.1"/>
</dbReference>
<dbReference type="Proteomes" id="UP000593594">
    <property type="component" value="Chromosome"/>
</dbReference>
<dbReference type="KEGG" id="kmn:HW532_08140"/>
<dbReference type="GO" id="GO:0043190">
    <property type="term" value="C:ATP-binding cassette (ABC) transporter complex"/>
    <property type="evidence" value="ECO:0007669"/>
    <property type="project" value="InterPro"/>
</dbReference>
<dbReference type="Pfam" id="PF08402">
    <property type="entry name" value="TOBE_2"/>
    <property type="match status" value="1"/>
</dbReference>
<keyword evidence="3" id="KW-0547">Nucleotide-binding</keyword>
<organism evidence="6 7">
    <name type="scientific">Kaustia mangrovi</name>
    <dbReference type="NCBI Taxonomy" id="2593653"/>
    <lineage>
        <taxon>Bacteria</taxon>
        <taxon>Pseudomonadati</taxon>
        <taxon>Pseudomonadota</taxon>
        <taxon>Alphaproteobacteria</taxon>
        <taxon>Hyphomicrobiales</taxon>
        <taxon>Parvibaculaceae</taxon>
        <taxon>Kaustia</taxon>
    </lineage>
</organism>
<feature type="domain" description="ABC transporter" evidence="5">
    <location>
        <begin position="8"/>
        <end position="238"/>
    </location>
</feature>
<evidence type="ECO:0000259" key="5">
    <source>
        <dbReference type="PROSITE" id="PS50893"/>
    </source>
</evidence>
<dbReference type="PANTHER" id="PTHR42781:SF4">
    <property type="entry name" value="SPERMIDINE_PUTRESCINE IMPORT ATP-BINDING PROTEIN POTA"/>
    <property type="match status" value="1"/>
</dbReference>
<dbReference type="Pfam" id="PF00005">
    <property type="entry name" value="ABC_tran"/>
    <property type="match status" value="1"/>
</dbReference>
<dbReference type="Gene3D" id="3.40.50.300">
    <property type="entry name" value="P-loop containing nucleotide triphosphate hydrolases"/>
    <property type="match status" value="1"/>
</dbReference>
<reference evidence="6 7" key="1">
    <citation type="submission" date="2020-06" db="EMBL/GenBank/DDBJ databases">
        <title>Genome sequence of 2 isolates from Red Sea Mangroves.</title>
        <authorList>
            <person name="Sefrji F."/>
            <person name="Michoud G."/>
            <person name="Merlino G."/>
            <person name="Daffonchio D."/>
        </authorList>
    </citation>
    <scope>NUCLEOTIDE SEQUENCE [LARGE SCALE GENOMIC DNA]</scope>
    <source>
        <strain evidence="6 7">R1DC25</strain>
    </source>
</reference>
<dbReference type="PROSITE" id="PS50893">
    <property type="entry name" value="ABC_TRANSPORTER_2"/>
    <property type="match status" value="1"/>
</dbReference>
<evidence type="ECO:0000256" key="3">
    <source>
        <dbReference type="ARBA" id="ARBA00022741"/>
    </source>
</evidence>
<protein>
    <submittedName>
        <fullName evidence="6">ABC transporter ATP-binding protein</fullName>
    </submittedName>
</protein>
<evidence type="ECO:0000256" key="2">
    <source>
        <dbReference type="ARBA" id="ARBA00022448"/>
    </source>
</evidence>
<dbReference type="InterPro" id="IPR050093">
    <property type="entry name" value="ABC_SmlMolc_Importer"/>
</dbReference>
<keyword evidence="4 6" id="KW-0067">ATP-binding</keyword>
<dbReference type="GO" id="GO:0022857">
    <property type="term" value="F:transmembrane transporter activity"/>
    <property type="evidence" value="ECO:0007669"/>
    <property type="project" value="InterPro"/>
</dbReference>
<dbReference type="EMBL" id="CP058214">
    <property type="protein sequence ID" value="QPC42672.1"/>
    <property type="molecule type" value="Genomic_DNA"/>
</dbReference>
<dbReference type="GO" id="GO:0016887">
    <property type="term" value="F:ATP hydrolysis activity"/>
    <property type="evidence" value="ECO:0007669"/>
    <property type="project" value="InterPro"/>
</dbReference>
<gene>
    <name evidence="6" type="ORF">HW532_08140</name>
</gene>
<dbReference type="PANTHER" id="PTHR42781">
    <property type="entry name" value="SPERMIDINE/PUTRESCINE IMPORT ATP-BINDING PROTEIN POTA"/>
    <property type="match status" value="1"/>
</dbReference>